<dbReference type="GO" id="GO:0071949">
    <property type="term" value="F:FAD binding"/>
    <property type="evidence" value="ECO:0007669"/>
    <property type="project" value="InterPro"/>
</dbReference>
<organism evidence="3 4">
    <name type="scientific">Chroococcidiopsis cubana SAG 39.79</name>
    <dbReference type="NCBI Taxonomy" id="388085"/>
    <lineage>
        <taxon>Bacteria</taxon>
        <taxon>Bacillati</taxon>
        <taxon>Cyanobacteriota</taxon>
        <taxon>Cyanophyceae</taxon>
        <taxon>Chroococcidiopsidales</taxon>
        <taxon>Chroococcidiopsidaceae</taxon>
        <taxon>Chroococcidiopsis</taxon>
    </lineage>
</organism>
<reference evidence="3 4" key="1">
    <citation type="journal article" date="2019" name="Genome Biol. Evol.">
        <title>Day and night: Metabolic profiles and evolutionary relationships of six axenic non-marine cyanobacteria.</title>
        <authorList>
            <person name="Will S.E."/>
            <person name="Henke P."/>
            <person name="Boedeker C."/>
            <person name="Huang S."/>
            <person name="Brinkmann H."/>
            <person name="Rohde M."/>
            <person name="Jarek M."/>
            <person name="Friedl T."/>
            <person name="Seufert S."/>
            <person name="Schumacher M."/>
            <person name="Overmann J."/>
            <person name="Neumann-Schaal M."/>
            <person name="Petersen J."/>
        </authorList>
    </citation>
    <scope>NUCLEOTIDE SEQUENCE [LARGE SCALE GENOMIC DNA]</scope>
    <source>
        <strain evidence="3 4">SAG 39.79</strain>
    </source>
</reference>
<dbReference type="PANTHER" id="PTHR43476">
    <property type="entry name" value="3-(3-HYDROXY-PHENYL)PROPIONATE/3-HYDROXYCINNAMIC ACID HYDROXYLASE"/>
    <property type="match status" value="1"/>
</dbReference>
<dbReference type="Pfam" id="PF01494">
    <property type="entry name" value="FAD_binding_3"/>
    <property type="match status" value="1"/>
</dbReference>
<dbReference type="Gene3D" id="3.50.50.60">
    <property type="entry name" value="FAD/NAD(P)-binding domain"/>
    <property type="match status" value="1"/>
</dbReference>
<dbReference type="InterPro" id="IPR036188">
    <property type="entry name" value="FAD/NAD-bd_sf"/>
</dbReference>
<dbReference type="AlphaFoldDB" id="A0AB37UEE6"/>
<evidence type="ECO:0000256" key="1">
    <source>
        <dbReference type="ARBA" id="ARBA00023002"/>
    </source>
</evidence>
<evidence type="ECO:0000313" key="3">
    <source>
        <dbReference type="EMBL" id="RUT08655.1"/>
    </source>
</evidence>
<dbReference type="Proteomes" id="UP000282574">
    <property type="component" value="Unassembled WGS sequence"/>
</dbReference>
<sequence>MTNKMSQVVIVGAGPTGATLALLLVKRGITVKLVEASRNFRRAFRGEGLMPSGLDALAQMGLSPMLERIPHQTLDAWEFLIEGRSLFRVDEPIESGGKPCTLVSQPALLEALIDEASTYANFEFVQNAPVQDLLWRDGRVSGVKLGSGEIYADLVVAADGRNSIVRQRANLSLEQKSQSFDILWFKLADSPHFESENIFYSILQGHHAFGLFRSSEGNLQLGWALRDRDSVNWKQVDDWSEILASASPPWLAEHFRQNAKTIDRPVLLSVVVGRCSHWYTPGLLLLGDAAHPMSPIRAQGINMALRDIIVAANHLVGLLQEAAEHTAIDAALPKIQAEREPEIIRVQQLQAQEAAQADLLEKSAFIRWGASSLAPLLRYPIRQSWIARQRQLRQGVTPVKLTV</sequence>
<dbReference type="GO" id="GO:0016491">
    <property type="term" value="F:oxidoreductase activity"/>
    <property type="evidence" value="ECO:0007669"/>
    <property type="project" value="UniProtKB-KW"/>
</dbReference>
<name>A0AB37UEE6_9CYAN</name>
<proteinExistence type="predicted"/>
<protein>
    <recommendedName>
        <fullName evidence="2">FAD-binding domain-containing protein</fullName>
    </recommendedName>
</protein>
<feature type="domain" description="FAD-binding" evidence="2">
    <location>
        <begin position="6"/>
        <end position="331"/>
    </location>
</feature>
<dbReference type="SUPFAM" id="SSF51905">
    <property type="entry name" value="FAD/NAD(P)-binding domain"/>
    <property type="match status" value="1"/>
</dbReference>
<accession>A0AB37UEE6</accession>
<evidence type="ECO:0000259" key="2">
    <source>
        <dbReference type="Pfam" id="PF01494"/>
    </source>
</evidence>
<dbReference type="InterPro" id="IPR002938">
    <property type="entry name" value="FAD-bd"/>
</dbReference>
<keyword evidence="4" id="KW-1185">Reference proteome</keyword>
<dbReference type="InterPro" id="IPR050631">
    <property type="entry name" value="PheA/TfdB_FAD_monoxygenase"/>
</dbReference>
<dbReference type="PRINTS" id="PR00420">
    <property type="entry name" value="RNGMNOXGNASE"/>
</dbReference>
<dbReference type="PANTHER" id="PTHR43476:SF5">
    <property type="entry name" value="FAD-DEPENDENT MONOOXYGENASE"/>
    <property type="match status" value="1"/>
</dbReference>
<comment type="caution">
    <text evidence="3">The sequence shown here is derived from an EMBL/GenBank/DDBJ whole genome shotgun (WGS) entry which is preliminary data.</text>
</comment>
<evidence type="ECO:0000313" key="4">
    <source>
        <dbReference type="Proteomes" id="UP000282574"/>
    </source>
</evidence>
<keyword evidence="1" id="KW-0560">Oxidoreductase</keyword>
<gene>
    <name evidence="3" type="ORF">DSM107010_47260</name>
</gene>
<dbReference type="EMBL" id="RSCK01000053">
    <property type="protein sequence ID" value="RUT08655.1"/>
    <property type="molecule type" value="Genomic_DNA"/>
</dbReference>